<evidence type="ECO:0000256" key="2">
    <source>
        <dbReference type="SAM" id="Phobius"/>
    </source>
</evidence>
<dbReference type="AlphaFoldDB" id="A0A6A6CK62"/>
<keyword evidence="2" id="KW-0472">Membrane</keyword>
<proteinExistence type="predicted"/>
<dbReference type="GeneID" id="54566276"/>
<feature type="region of interest" description="Disordered" evidence="1">
    <location>
        <begin position="1"/>
        <end position="42"/>
    </location>
</feature>
<keyword evidence="2" id="KW-1133">Transmembrane helix</keyword>
<evidence type="ECO:0000313" key="4">
    <source>
        <dbReference type="Proteomes" id="UP000799537"/>
    </source>
</evidence>
<gene>
    <name evidence="3" type="ORF">M409DRAFT_55441</name>
</gene>
<dbReference type="EMBL" id="ML993598">
    <property type="protein sequence ID" value="KAF2166099.1"/>
    <property type="molecule type" value="Genomic_DNA"/>
</dbReference>
<organism evidence="3 4">
    <name type="scientific">Zasmidium cellare ATCC 36951</name>
    <dbReference type="NCBI Taxonomy" id="1080233"/>
    <lineage>
        <taxon>Eukaryota</taxon>
        <taxon>Fungi</taxon>
        <taxon>Dikarya</taxon>
        <taxon>Ascomycota</taxon>
        <taxon>Pezizomycotina</taxon>
        <taxon>Dothideomycetes</taxon>
        <taxon>Dothideomycetidae</taxon>
        <taxon>Mycosphaerellales</taxon>
        <taxon>Mycosphaerellaceae</taxon>
        <taxon>Zasmidium</taxon>
    </lineage>
</organism>
<name>A0A6A6CK62_ZASCE</name>
<dbReference type="Proteomes" id="UP000799537">
    <property type="component" value="Unassembled WGS sequence"/>
</dbReference>
<keyword evidence="2" id="KW-0812">Transmembrane</keyword>
<feature type="transmembrane region" description="Helical" evidence="2">
    <location>
        <begin position="98"/>
        <end position="120"/>
    </location>
</feature>
<evidence type="ECO:0000313" key="3">
    <source>
        <dbReference type="EMBL" id="KAF2166099.1"/>
    </source>
</evidence>
<reference evidence="3" key="1">
    <citation type="journal article" date="2020" name="Stud. Mycol.">
        <title>101 Dothideomycetes genomes: a test case for predicting lifestyles and emergence of pathogens.</title>
        <authorList>
            <person name="Haridas S."/>
            <person name="Albert R."/>
            <person name="Binder M."/>
            <person name="Bloem J."/>
            <person name="Labutti K."/>
            <person name="Salamov A."/>
            <person name="Andreopoulos B."/>
            <person name="Baker S."/>
            <person name="Barry K."/>
            <person name="Bills G."/>
            <person name="Bluhm B."/>
            <person name="Cannon C."/>
            <person name="Castanera R."/>
            <person name="Culley D."/>
            <person name="Daum C."/>
            <person name="Ezra D."/>
            <person name="Gonzalez J."/>
            <person name="Henrissat B."/>
            <person name="Kuo A."/>
            <person name="Liang C."/>
            <person name="Lipzen A."/>
            <person name="Lutzoni F."/>
            <person name="Magnuson J."/>
            <person name="Mondo S."/>
            <person name="Nolan M."/>
            <person name="Ohm R."/>
            <person name="Pangilinan J."/>
            <person name="Park H.-J."/>
            <person name="Ramirez L."/>
            <person name="Alfaro M."/>
            <person name="Sun H."/>
            <person name="Tritt A."/>
            <person name="Yoshinaga Y."/>
            <person name="Zwiers L.-H."/>
            <person name="Turgeon B."/>
            <person name="Goodwin S."/>
            <person name="Spatafora J."/>
            <person name="Crous P."/>
            <person name="Grigoriev I."/>
        </authorList>
    </citation>
    <scope>NUCLEOTIDE SEQUENCE</scope>
    <source>
        <strain evidence="3">ATCC 36951</strain>
    </source>
</reference>
<dbReference type="RefSeq" id="XP_033666988.1">
    <property type="nucleotide sequence ID" value="XM_033813004.1"/>
</dbReference>
<evidence type="ECO:0000256" key="1">
    <source>
        <dbReference type="SAM" id="MobiDB-lite"/>
    </source>
</evidence>
<dbReference type="OrthoDB" id="5421765at2759"/>
<protein>
    <submittedName>
        <fullName evidence="3">Uncharacterized protein</fullName>
    </submittedName>
</protein>
<sequence>MNTSPSTKPASSTSNSANPGESSNSGSSATTPASGSVTGASGRQTTTIATTSFTLVTSILTGTTLITIPTQEPTSSSELAAAEAADEEALPPLAVTGIGIGAGIGGGLALIALGVLFYLYRRRRHRMQQPTPRWAESDRAGDILSVSTEMAPIPSSLPERKASTIGRQTTTTSTGIELLPPLPDHQLASLLVPLISNIKTHVEMFYITDVVPASPKPSHVDSGFMKLTEVLDEGAPLDANAMDALLREPRTRFAAIRMLIAWSILRNIEVSAPLDRTLLPPELVRVIGSMETGQYQQSDDLSLTHSQTRHTTASLLSPIYSTTSTSSSPELDVHDPRRPNIVNLTNDLAPILQPYVKPKLGRQRSKDLEMLINLGAQIGYTLFSQPTTWRFDWGGERHGADEIVVFPAFVKVGDEGGQRLRREVVISGAEMMTLGVGR</sequence>
<accession>A0A6A6CK62</accession>
<keyword evidence="4" id="KW-1185">Reference proteome</keyword>